<dbReference type="Gene3D" id="3.90.1140.10">
    <property type="entry name" value="Cyclic phosphodiesterase"/>
    <property type="match status" value="1"/>
</dbReference>
<dbReference type="OrthoDB" id="9787070at2"/>
<organism evidence="3 4">
    <name type="scientific">Streptomyces triticagri</name>
    <dbReference type="NCBI Taxonomy" id="2293568"/>
    <lineage>
        <taxon>Bacteria</taxon>
        <taxon>Bacillati</taxon>
        <taxon>Actinomycetota</taxon>
        <taxon>Actinomycetes</taxon>
        <taxon>Kitasatosporales</taxon>
        <taxon>Streptomycetaceae</taxon>
        <taxon>Streptomyces</taxon>
    </lineage>
</organism>
<sequence length="101" mass="10978">MRLFVAVLPPESVADELAAEVAVLQGRPEADGLRWTGRAGWHFTLAFLGEVPEDVLPGLETRLGRAARRTEPFPLALRGGGRFGDRALWAGVSGDRATLRR</sequence>
<dbReference type="SUPFAM" id="SSF55144">
    <property type="entry name" value="LigT-like"/>
    <property type="match status" value="1"/>
</dbReference>
<keyword evidence="4" id="KW-1185">Reference proteome</keyword>
<dbReference type="RefSeq" id="WP_128557089.1">
    <property type="nucleotide sequence ID" value="NZ_QUAK01000098.1"/>
</dbReference>
<dbReference type="NCBIfam" id="TIGR02258">
    <property type="entry name" value="2_5_ligase"/>
    <property type="match status" value="1"/>
</dbReference>
<dbReference type="Pfam" id="PF02834">
    <property type="entry name" value="LigT_PEase"/>
    <property type="match status" value="1"/>
</dbReference>
<evidence type="ECO:0000259" key="2">
    <source>
        <dbReference type="Pfam" id="PF02834"/>
    </source>
</evidence>
<proteinExistence type="predicted"/>
<dbReference type="GO" id="GO:0004113">
    <property type="term" value="F:2',3'-cyclic-nucleotide 3'-phosphodiesterase activity"/>
    <property type="evidence" value="ECO:0007669"/>
    <property type="project" value="InterPro"/>
</dbReference>
<dbReference type="EMBL" id="QUAK01000098">
    <property type="protein sequence ID" value="RFU85289.1"/>
    <property type="molecule type" value="Genomic_DNA"/>
</dbReference>
<accession>A0A372M389</accession>
<dbReference type="InterPro" id="IPR009097">
    <property type="entry name" value="Cyclic_Pdiesterase"/>
</dbReference>
<dbReference type="PANTHER" id="PTHR35561:SF1">
    <property type="entry name" value="RNA 2',3'-CYCLIC PHOSPHODIESTERASE"/>
    <property type="match status" value="1"/>
</dbReference>
<reference evidence="3 4" key="1">
    <citation type="submission" date="2018-08" db="EMBL/GenBank/DDBJ databases">
        <title>Isolation, diversity and antifungal activity of Actinobacteria from wheat.</title>
        <authorList>
            <person name="Han C."/>
        </authorList>
    </citation>
    <scope>NUCLEOTIDE SEQUENCE [LARGE SCALE GENOMIC DNA]</scope>
    <source>
        <strain evidence="3 4">NEAU-YY421</strain>
    </source>
</reference>
<feature type="non-terminal residue" evidence="3">
    <location>
        <position position="101"/>
    </location>
</feature>
<comment type="caution">
    <text evidence="3">The sequence shown here is derived from an EMBL/GenBank/DDBJ whole genome shotgun (WGS) entry which is preliminary data.</text>
</comment>
<evidence type="ECO:0000256" key="1">
    <source>
        <dbReference type="ARBA" id="ARBA00022801"/>
    </source>
</evidence>
<dbReference type="GO" id="GO:0008664">
    <property type="term" value="F:RNA 2',3'-cyclic 3'-phosphodiesterase activity"/>
    <property type="evidence" value="ECO:0007669"/>
    <property type="project" value="InterPro"/>
</dbReference>
<keyword evidence="1" id="KW-0378">Hydrolase</keyword>
<dbReference type="Proteomes" id="UP000263094">
    <property type="component" value="Unassembled WGS sequence"/>
</dbReference>
<dbReference type="PANTHER" id="PTHR35561">
    <property type="entry name" value="RNA 2',3'-CYCLIC PHOSPHODIESTERASE"/>
    <property type="match status" value="1"/>
</dbReference>
<gene>
    <name evidence="3" type="primary">thpR</name>
    <name evidence="3" type="ORF">DY218_18080</name>
</gene>
<protein>
    <submittedName>
        <fullName evidence="3">RNA 2',3'-cyclic phosphodiesterase</fullName>
    </submittedName>
</protein>
<evidence type="ECO:0000313" key="4">
    <source>
        <dbReference type="Proteomes" id="UP000263094"/>
    </source>
</evidence>
<dbReference type="InterPro" id="IPR004175">
    <property type="entry name" value="RNA_CPDase"/>
</dbReference>
<evidence type="ECO:0000313" key="3">
    <source>
        <dbReference type="EMBL" id="RFU85289.1"/>
    </source>
</evidence>
<name>A0A372M389_9ACTN</name>
<feature type="domain" description="Phosphoesterase HXTX" evidence="2">
    <location>
        <begin position="9"/>
        <end position="86"/>
    </location>
</feature>
<dbReference type="AlphaFoldDB" id="A0A372M389"/>
<dbReference type="InterPro" id="IPR014051">
    <property type="entry name" value="Phosphoesterase_HXTX"/>
</dbReference>